<dbReference type="Gene3D" id="3.40.50.300">
    <property type="entry name" value="P-loop containing nucleotide triphosphate hydrolases"/>
    <property type="match status" value="1"/>
</dbReference>
<proteinExistence type="predicted"/>
<dbReference type="GO" id="GO:0005737">
    <property type="term" value="C:cytoplasm"/>
    <property type="evidence" value="ECO:0007669"/>
    <property type="project" value="TreeGrafter"/>
</dbReference>
<dbReference type="CDD" id="cd00009">
    <property type="entry name" value="AAA"/>
    <property type="match status" value="1"/>
</dbReference>
<name>A0A2M7XCK4_9BACT</name>
<dbReference type="InterPro" id="IPR050130">
    <property type="entry name" value="ClpA_ClpB"/>
</dbReference>
<evidence type="ECO:0000259" key="4">
    <source>
        <dbReference type="SMART" id="SM00382"/>
    </source>
</evidence>
<dbReference type="GO" id="GO:0005524">
    <property type="term" value="F:ATP binding"/>
    <property type="evidence" value="ECO:0007669"/>
    <property type="project" value="UniProtKB-KW"/>
</dbReference>
<keyword evidence="3" id="KW-0175">Coiled coil</keyword>
<dbReference type="Gene3D" id="1.10.8.60">
    <property type="match status" value="1"/>
</dbReference>
<reference evidence="6" key="1">
    <citation type="submission" date="2017-09" db="EMBL/GenBank/DDBJ databases">
        <title>Depth-based differentiation of microbial function through sediment-hosted aquifers and enrichment of novel symbionts in the deep terrestrial subsurface.</title>
        <authorList>
            <person name="Probst A.J."/>
            <person name="Ladd B."/>
            <person name="Jarett J.K."/>
            <person name="Geller-Mcgrath D.E."/>
            <person name="Sieber C.M.K."/>
            <person name="Emerson J.B."/>
            <person name="Anantharaman K."/>
            <person name="Thomas B.C."/>
            <person name="Malmstrom R."/>
            <person name="Stieglmeier M."/>
            <person name="Klingl A."/>
            <person name="Woyke T."/>
            <person name="Ryan C.M."/>
            <person name="Banfield J.F."/>
        </authorList>
    </citation>
    <scope>NUCLEOTIDE SEQUENCE [LARGE SCALE GENOMIC DNA]</scope>
</reference>
<dbReference type="SUPFAM" id="SSF52540">
    <property type="entry name" value="P-loop containing nucleoside triphosphate hydrolases"/>
    <property type="match status" value="1"/>
</dbReference>
<keyword evidence="2" id="KW-0067">ATP-binding</keyword>
<dbReference type="InterPro" id="IPR003593">
    <property type="entry name" value="AAA+_ATPase"/>
</dbReference>
<dbReference type="EMBL" id="PFWU01000029">
    <property type="protein sequence ID" value="PJA45604.1"/>
    <property type="molecule type" value="Genomic_DNA"/>
</dbReference>
<dbReference type="GO" id="GO:0034605">
    <property type="term" value="P:cellular response to heat"/>
    <property type="evidence" value="ECO:0007669"/>
    <property type="project" value="TreeGrafter"/>
</dbReference>
<gene>
    <name evidence="5" type="ORF">CO174_02295</name>
</gene>
<dbReference type="Pfam" id="PF00004">
    <property type="entry name" value="AAA"/>
    <property type="match status" value="1"/>
</dbReference>
<dbReference type="SMART" id="SM00382">
    <property type="entry name" value="AAA"/>
    <property type="match status" value="1"/>
</dbReference>
<evidence type="ECO:0000256" key="3">
    <source>
        <dbReference type="SAM" id="Coils"/>
    </source>
</evidence>
<feature type="coiled-coil region" evidence="3">
    <location>
        <begin position="303"/>
        <end position="353"/>
    </location>
</feature>
<comment type="caution">
    <text evidence="5">The sequence shown here is derived from an EMBL/GenBank/DDBJ whole genome shotgun (WGS) entry which is preliminary data.</text>
</comment>
<dbReference type="AlphaFoldDB" id="A0A2M7XCK4"/>
<organism evidence="5 6">
    <name type="scientific">Candidatus Uhrbacteria bacterium CG_4_9_14_3_um_filter_50_9</name>
    <dbReference type="NCBI Taxonomy" id="1975035"/>
    <lineage>
        <taxon>Bacteria</taxon>
        <taxon>Candidatus Uhriibacteriota</taxon>
    </lineage>
</organism>
<evidence type="ECO:0000256" key="2">
    <source>
        <dbReference type="ARBA" id="ARBA00022840"/>
    </source>
</evidence>
<keyword evidence="1" id="KW-0547">Nucleotide-binding</keyword>
<dbReference type="Pfam" id="PF17871">
    <property type="entry name" value="AAA_lid_9"/>
    <property type="match status" value="1"/>
</dbReference>
<feature type="domain" description="AAA+ ATPase" evidence="4">
    <location>
        <begin position="79"/>
        <end position="224"/>
    </location>
</feature>
<dbReference type="Gene3D" id="4.10.860.10">
    <property type="entry name" value="UVR domain"/>
    <property type="match status" value="1"/>
</dbReference>
<dbReference type="InterPro" id="IPR041546">
    <property type="entry name" value="ClpA/ClpB_AAA_lid"/>
</dbReference>
<evidence type="ECO:0000313" key="6">
    <source>
        <dbReference type="Proteomes" id="UP000229385"/>
    </source>
</evidence>
<accession>A0A2M7XCK4</accession>
<dbReference type="Proteomes" id="UP000229385">
    <property type="component" value="Unassembled WGS sequence"/>
</dbReference>
<dbReference type="InterPro" id="IPR003959">
    <property type="entry name" value="ATPase_AAA_core"/>
</dbReference>
<dbReference type="PANTHER" id="PTHR11638:SF175">
    <property type="entry name" value="ATP-DEPENDENT CLP PROTEASE, ATP-BINDING SUBUNIT CLPC"/>
    <property type="match status" value="1"/>
</dbReference>
<evidence type="ECO:0000313" key="5">
    <source>
        <dbReference type="EMBL" id="PJA45604.1"/>
    </source>
</evidence>
<evidence type="ECO:0000256" key="1">
    <source>
        <dbReference type="ARBA" id="ARBA00022741"/>
    </source>
</evidence>
<dbReference type="InterPro" id="IPR027417">
    <property type="entry name" value="P-loop_NTPase"/>
</dbReference>
<dbReference type="PANTHER" id="PTHR11638">
    <property type="entry name" value="ATP-DEPENDENT CLP PROTEASE"/>
    <property type="match status" value="1"/>
</dbReference>
<dbReference type="GO" id="GO:0016887">
    <property type="term" value="F:ATP hydrolysis activity"/>
    <property type="evidence" value="ECO:0007669"/>
    <property type="project" value="InterPro"/>
</dbReference>
<sequence>MESFSPTAIIGIVLLIGAAMLWDRSKRGGKSSSIRGVGSSMLQTYTRDLTQDATKGTLDPVIGREEEIERVVHILSRRRKNNPLLLGEPGVGKTAIIEGLARRIHKGYVPNTLKGKRVLALDLTGMISGTKYRGEFEKRMQQLTSEIESMGRQIVLFIDEIHMIEQASGAEGSMNVSDILKPALARGDLQAVGATTWKEYEQFIKPDDALNRRFQPVFVGEPTEEDSFAILRGIKQVYETFHGVEIPDETLRSAITLSQSIKDRFLPDKALDLIDEAAAKVSIEATFSHADLKEQGLTEGQISERIEREKKRLKDVINELEELGEEFPNELEIEKAERALARHLKQLDKTEALATRTETLPKVTTEAIQEVVDQWNKKRS</sequence>
<protein>
    <recommendedName>
        <fullName evidence="4">AAA+ ATPase domain-containing protein</fullName>
    </recommendedName>
</protein>